<accession>A0A1J1HC18</accession>
<dbReference type="VEuPathDB" id="PlasmoDB:PRELSG_1145400"/>
<name>A0A1J1HC18_PLARL</name>
<dbReference type="AlphaFoldDB" id="A0A1J1HC18"/>
<keyword evidence="1" id="KW-0175">Coiled coil</keyword>
<evidence type="ECO:0000256" key="1">
    <source>
        <dbReference type="SAM" id="Coils"/>
    </source>
</evidence>
<keyword evidence="3" id="KW-1185">Reference proteome</keyword>
<dbReference type="Proteomes" id="UP000220158">
    <property type="component" value="Chromosome 11"/>
</dbReference>
<protein>
    <submittedName>
        <fullName evidence="2">Uncharacterized protein</fullName>
    </submittedName>
</protein>
<dbReference type="OrthoDB" id="387678at2759"/>
<reference evidence="2 3" key="1">
    <citation type="submission" date="2015-04" db="EMBL/GenBank/DDBJ databases">
        <authorList>
            <consortium name="Pathogen Informatics"/>
        </authorList>
    </citation>
    <scope>NUCLEOTIDE SEQUENCE [LARGE SCALE GENOMIC DNA]</scope>
    <source>
        <strain evidence="2 3">SGS1</strain>
    </source>
</reference>
<feature type="coiled-coil region" evidence="1">
    <location>
        <begin position="271"/>
        <end position="316"/>
    </location>
</feature>
<evidence type="ECO:0000313" key="2">
    <source>
        <dbReference type="EMBL" id="CRH01105.1"/>
    </source>
</evidence>
<dbReference type="KEGG" id="prel:PRELSG_1145400"/>
<dbReference type="RefSeq" id="XP_028534106.1">
    <property type="nucleotide sequence ID" value="XM_028677748.1"/>
</dbReference>
<sequence length="408" mass="48415">MKEIVLYNNNLNFENINKNESIILSEENFEKKINDTNRSNNYKMKSSISFHTASSTASMKSIKKKKKIVNYDKNNNADKPLTENKINLSKFYGLGKRNSSLDKNNLSCHEKIKIKCGSLSNNKTVLKKLEYEDNLNFNCKKTKSFNFQNILKGKIRNNNSKIIVSGLKTIQSEVLDLKVDNNICNEKKAKKLEIDSFNTSKESEMKKEDILLQYEKYKRKKKRKKRIKSRLFKKSVSYSNYISPEIINLLNQTKLNLTFYQREADDFLNVIRNLQNIVLIEREKYNELKEMLKYTTEEIEKENNKLYEELNIYKQKYFKLKSIISNIGYGIFFNIDNKEMNHKYNNNNAYMNYEKLYTSEDDENGIENEHDYVMVNKKLNYSKDNYNNKYIKKLKNSNNSSLLNYLDF</sequence>
<gene>
    <name evidence="2" type="ORF">PRELSG_1145400</name>
</gene>
<dbReference type="GeneID" id="39737232"/>
<organism evidence="2 3">
    <name type="scientific">Plasmodium relictum</name>
    <dbReference type="NCBI Taxonomy" id="85471"/>
    <lineage>
        <taxon>Eukaryota</taxon>
        <taxon>Sar</taxon>
        <taxon>Alveolata</taxon>
        <taxon>Apicomplexa</taxon>
        <taxon>Aconoidasida</taxon>
        <taxon>Haemosporida</taxon>
        <taxon>Plasmodiidae</taxon>
        <taxon>Plasmodium</taxon>
        <taxon>Plasmodium (Haemamoeba)</taxon>
    </lineage>
</organism>
<dbReference type="EMBL" id="LN835306">
    <property type="protein sequence ID" value="CRH01105.1"/>
    <property type="molecule type" value="Genomic_DNA"/>
</dbReference>
<proteinExistence type="predicted"/>
<evidence type="ECO:0000313" key="3">
    <source>
        <dbReference type="Proteomes" id="UP000220158"/>
    </source>
</evidence>